<organism evidence="3 4">
    <name type="scientific">Macleaya cordata</name>
    <name type="common">Five-seeded plume-poppy</name>
    <name type="synonym">Bocconia cordata</name>
    <dbReference type="NCBI Taxonomy" id="56857"/>
    <lineage>
        <taxon>Eukaryota</taxon>
        <taxon>Viridiplantae</taxon>
        <taxon>Streptophyta</taxon>
        <taxon>Embryophyta</taxon>
        <taxon>Tracheophyta</taxon>
        <taxon>Spermatophyta</taxon>
        <taxon>Magnoliopsida</taxon>
        <taxon>Ranunculales</taxon>
        <taxon>Papaveraceae</taxon>
        <taxon>Papaveroideae</taxon>
        <taxon>Macleaya</taxon>
    </lineage>
</organism>
<dbReference type="Proteomes" id="UP000195402">
    <property type="component" value="Unassembled WGS sequence"/>
</dbReference>
<dbReference type="AlphaFoldDB" id="A0A200R4V3"/>
<dbReference type="Gene3D" id="1.10.110.10">
    <property type="entry name" value="Plant lipid-transfer and hydrophobic proteins"/>
    <property type="match status" value="1"/>
</dbReference>
<dbReference type="OMA" id="KMAPCAS"/>
<accession>A0A200R4V3</accession>
<evidence type="ECO:0000313" key="4">
    <source>
        <dbReference type="Proteomes" id="UP000195402"/>
    </source>
</evidence>
<evidence type="ECO:0000313" key="3">
    <source>
        <dbReference type="EMBL" id="OVA17752.1"/>
    </source>
</evidence>
<dbReference type="CDD" id="cd00010">
    <property type="entry name" value="AAI_LTSS"/>
    <property type="match status" value="1"/>
</dbReference>
<dbReference type="InParanoid" id="A0A200R4V3"/>
<dbReference type="PANTHER" id="PTHR33122">
    <property type="entry name" value="LIPID BINDING PROTEIN-RELATED"/>
    <property type="match status" value="1"/>
</dbReference>
<keyword evidence="4" id="KW-1185">Reference proteome</keyword>
<dbReference type="InterPro" id="IPR016140">
    <property type="entry name" value="Bifunc_inhib/LTP/seed_store"/>
</dbReference>
<evidence type="ECO:0000259" key="2">
    <source>
        <dbReference type="Pfam" id="PF14368"/>
    </source>
</evidence>
<proteinExistence type="predicted"/>
<feature type="domain" description="Bifunctional inhibitor/plant lipid transfer protein/seed storage helical" evidence="2">
    <location>
        <begin position="21"/>
        <end position="109"/>
    </location>
</feature>
<dbReference type="SUPFAM" id="SSF47699">
    <property type="entry name" value="Bifunctional inhibitor/lipid-transfer protein/seed storage 2S albumin"/>
    <property type="match status" value="1"/>
</dbReference>
<name>A0A200R4V3_MACCD</name>
<dbReference type="GO" id="GO:0005504">
    <property type="term" value="F:fatty acid binding"/>
    <property type="evidence" value="ECO:0007669"/>
    <property type="project" value="InterPro"/>
</dbReference>
<evidence type="ECO:0000256" key="1">
    <source>
        <dbReference type="SAM" id="SignalP"/>
    </source>
</evidence>
<feature type="chain" id="PRO_5012510088" evidence="1">
    <location>
        <begin position="26"/>
        <end position="115"/>
    </location>
</feature>
<sequence length="115" mass="12072">MAALMKYICLLTLLVVLVELAGVQGADGVVKCGTASQEALASCAEAAKDEHAVVPESCCAALKKVGHPSCFCNMMLKNANSMQKAGLNLEAALTIPKRCNLERPVGYKCGAYEIP</sequence>
<reference evidence="3 4" key="1">
    <citation type="journal article" date="2017" name="Mol. Plant">
        <title>The Genome of Medicinal Plant Macleaya cordata Provides New Insights into Benzylisoquinoline Alkaloids Metabolism.</title>
        <authorList>
            <person name="Liu X."/>
            <person name="Liu Y."/>
            <person name="Huang P."/>
            <person name="Ma Y."/>
            <person name="Qing Z."/>
            <person name="Tang Q."/>
            <person name="Cao H."/>
            <person name="Cheng P."/>
            <person name="Zheng Y."/>
            <person name="Yuan Z."/>
            <person name="Zhou Y."/>
            <person name="Liu J."/>
            <person name="Tang Z."/>
            <person name="Zhuo Y."/>
            <person name="Zhang Y."/>
            <person name="Yu L."/>
            <person name="Huang J."/>
            <person name="Yang P."/>
            <person name="Peng Q."/>
            <person name="Zhang J."/>
            <person name="Jiang W."/>
            <person name="Zhang Z."/>
            <person name="Lin K."/>
            <person name="Ro D.K."/>
            <person name="Chen X."/>
            <person name="Xiong X."/>
            <person name="Shang Y."/>
            <person name="Huang S."/>
            <person name="Zeng J."/>
        </authorList>
    </citation>
    <scope>NUCLEOTIDE SEQUENCE [LARGE SCALE GENOMIC DNA]</scope>
    <source>
        <strain evidence="4">cv. BLH2017</strain>
        <tissue evidence="3">Root</tissue>
    </source>
</reference>
<feature type="signal peptide" evidence="1">
    <location>
        <begin position="1"/>
        <end position="25"/>
    </location>
</feature>
<comment type="caution">
    <text evidence="3">The sequence shown here is derived from an EMBL/GenBank/DDBJ whole genome shotgun (WGS) entry which is preliminary data.</text>
</comment>
<dbReference type="GO" id="GO:0009627">
    <property type="term" value="P:systemic acquired resistance"/>
    <property type="evidence" value="ECO:0007669"/>
    <property type="project" value="InterPro"/>
</dbReference>
<keyword evidence="1" id="KW-0732">Signal</keyword>
<dbReference type="Pfam" id="PF14368">
    <property type="entry name" value="LTP_2"/>
    <property type="match status" value="1"/>
</dbReference>
<dbReference type="STRING" id="56857.A0A200R4V3"/>
<dbReference type="InterPro" id="IPR036312">
    <property type="entry name" value="Bifun_inhib/LTP/seed_sf"/>
</dbReference>
<gene>
    <name evidence="3" type="ORF">BVC80_1835g130</name>
</gene>
<dbReference type="OrthoDB" id="643149at2759"/>
<dbReference type="EMBL" id="MVGT01000437">
    <property type="protein sequence ID" value="OVA17752.1"/>
    <property type="molecule type" value="Genomic_DNA"/>
</dbReference>
<protein>
    <submittedName>
        <fullName evidence="3">Bifunctional inhibitor/plant lipid transfer protein/seed storage helical domain</fullName>
    </submittedName>
</protein>
<dbReference type="PANTHER" id="PTHR33122:SF4">
    <property type="entry name" value="OS04G0415800 PROTEIN"/>
    <property type="match status" value="1"/>
</dbReference>
<dbReference type="InterPro" id="IPR039265">
    <property type="entry name" value="DIR1-like"/>
</dbReference>